<dbReference type="EMBL" id="MZ326857">
    <property type="protein sequence ID" value="QYW01921.1"/>
    <property type="molecule type" value="Genomic_DNA"/>
</dbReference>
<proteinExistence type="predicted"/>
<evidence type="ECO:0000313" key="2">
    <source>
        <dbReference type="EMBL" id="QYW01921.1"/>
    </source>
</evidence>
<sequence>MALEITIDQNEIETAIRNHISTLLTVKEGQNVNISLKAGRGENGFSATIEIGGAVSSQPSSQPTQPESPAPVVTGPFKRKAGATTAPAQEAPQATAQAEPEAAPAGEPDPVATAGDDAGLDTQPEATPKAGLFAHLGNRTGTDKSAE</sequence>
<accession>A0AAE7WLY8</accession>
<feature type="compositionally biased region" description="Low complexity" evidence="1">
    <location>
        <begin position="82"/>
        <end position="108"/>
    </location>
</feature>
<feature type="compositionally biased region" description="Low complexity" evidence="1">
    <location>
        <begin position="56"/>
        <end position="71"/>
    </location>
</feature>
<reference evidence="2 3" key="1">
    <citation type="submission" date="2021-06" db="EMBL/GenBank/DDBJ databases">
        <title>Complete genome sequence of Stenotrophomonas maltophilia phage Piffle.</title>
        <authorList>
            <person name="Kirchhoff M."/>
            <person name="Ortega C."/>
            <person name="Clark J."/>
            <person name="Liu M."/>
            <person name="Burrowes B."/>
        </authorList>
    </citation>
    <scope>NUCLEOTIDE SEQUENCE [LARGE SCALE GENOMIC DNA]</scope>
</reference>
<dbReference type="Proteomes" id="UP000827904">
    <property type="component" value="Segment"/>
</dbReference>
<keyword evidence="3" id="KW-1185">Reference proteome</keyword>
<gene>
    <name evidence="2" type="ORF">CPT_Piffle_067</name>
</gene>
<name>A0AAE7WLY8_9CAUD</name>
<protein>
    <submittedName>
        <fullName evidence="2">Uncharacterized protein</fullName>
    </submittedName>
</protein>
<evidence type="ECO:0000313" key="3">
    <source>
        <dbReference type="Proteomes" id="UP000827904"/>
    </source>
</evidence>
<evidence type="ECO:0000256" key="1">
    <source>
        <dbReference type="SAM" id="MobiDB-lite"/>
    </source>
</evidence>
<feature type="region of interest" description="Disordered" evidence="1">
    <location>
        <begin position="52"/>
        <end position="147"/>
    </location>
</feature>
<organism evidence="2 3">
    <name type="scientific">Stenotrophomonas phage Piffle</name>
    <dbReference type="NCBI Taxonomy" id="2859656"/>
    <lineage>
        <taxon>Viruses</taxon>
        <taxon>Duplodnaviria</taxon>
        <taxon>Heunggongvirae</taxon>
        <taxon>Uroviricota</taxon>
        <taxon>Caudoviricetes</taxon>
        <taxon>Schitoviridae</taxon>
        <taxon>Pokkenvirus</taxon>
        <taxon>Pokkenvirus piffle</taxon>
    </lineage>
</organism>